<gene>
    <name evidence="2" type="ORF">SLS62_008809</name>
</gene>
<dbReference type="Proteomes" id="UP001320420">
    <property type="component" value="Unassembled WGS sequence"/>
</dbReference>
<reference evidence="2 3" key="1">
    <citation type="submission" date="2024-02" db="EMBL/GenBank/DDBJ databases">
        <title>De novo assembly and annotation of 12 fungi associated with fruit tree decline syndrome in Ontario, Canada.</title>
        <authorList>
            <person name="Sulman M."/>
            <person name="Ellouze W."/>
            <person name="Ilyukhin E."/>
        </authorList>
    </citation>
    <scope>NUCLEOTIDE SEQUENCE [LARGE SCALE GENOMIC DNA]</scope>
    <source>
        <strain evidence="2 3">M11/M66-122</strain>
    </source>
</reference>
<organism evidence="2 3">
    <name type="scientific">Diatrype stigma</name>
    <dbReference type="NCBI Taxonomy" id="117547"/>
    <lineage>
        <taxon>Eukaryota</taxon>
        <taxon>Fungi</taxon>
        <taxon>Dikarya</taxon>
        <taxon>Ascomycota</taxon>
        <taxon>Pezizomycotina</taxon>
        <taxon>Sordariomycetes</taxon>
        <taxon>Xylariomycetidae</taxon>
        <taxon>Xylariales</taxon>
        <taxon>Diatrypaceae</taxon>
        <taxon>Diatrype</taxon>
    </lineage>
</organism>
<dbReference type="AlphaFoldDB" id="A0AAN9UK33"/>
<evidence type="ECO:0000313" key="3">
    <source>
        <dbReference type="Proteomes" id="UP001320420"/>
    </source>
</evidence>
<dbReference type="EMBL" id="JAKJXP020000085">
    <property type="protein sequence ID" value="KAK7748257.1"/>
    <property type="molecule type" value="Genomic_DNA"/>
</dbReference>
<keyword evidence="1" id="KW-0175">Coiled coil</keyword>
<accession>A0AAN9UK33</accession>
<name>A0AAN9UK33_9PEZI</name>
<evidence type="ECO:0000313" key="2">
    <source>
        <dbReference type="EMBL" id="KAK7748257.1"/>
    </source>
</evidence>
<protein>
    <submittedName>
        <fullName evidence="2">Uncharacterized protein</fullName>
    </submittedName>
</protein>
<proteinExistence type="predicted"/>
<evidence type="ECO:0000256" key="1">
    <source>
        <dbReference type="SAM" id="Coils"/>
    </source>
</evidence>
<keyword evidence="3" id="KW-1185">Reference proteome</keyword>
<dbReference type="Gene3D" id="1.20.5.340">
    <property type="match status" value="1"/>
</dbReference>
<feature type="coiled-coil region" evidence="1">
    <location>
        <begin position="16"/>
        <end position="89"/>
    </location>
</feature>
<sequence>MDSTHDFDQDRHASQVASMEARIECLKTVLENVRTERESRSKQHASQVASMEAKIESLKGDVVGLEQKIEGLENRIAQYEDTSRHSRDTIIALEAEVSEKHSMELRLARFFMEQAGAVQDATMWIPFVKAVNQSEDVQLFKLLDYEHLFPWTILPTWGTQVTVLEERPDRDLMGHSVHLYGRVLASRWDADTVDLIRVMVLDLRTAREAPVTVLLHLLEKSLEQLKHEDLVAGEPQNINTYLVAFSLWQCAILLNRRAPTVHEEASRVALALRDFVTKGWQGLAALLPVLGSDSGAYLKALIRSKGSAEGAEPVERQGAVYAAYCEAKVQYCAGPDIGLLVLSELENHVWAFSLADNTIRLIHRTTGRFPIFTYYRFEEPGRPDHGIDIPLEVKEDLKWVQSVEIYPEGWDF</sequence>
<comment type="caution">
    <text evidence="2">The sequence shown here is derived from an EMBL/GenBank/DDBJ whole genome shotgun (WGS) entry which is preliminary data.</text>
</comment>